<sequence>MPNLTYLRASSLVYTNRPFRNVTSSDSPTQVPPQASTNNSIPGISASHTSATAPDTQSQPFPYPLTLSSTTEPTQMPLGPPYTNTTRSTFSTITTRTLVTPDPVPGNDPWQGQPFTSETLSLQDTVMSTSTNVPTTSSTSIDASASSVGETVISTSSTMTSLPSSDYSSTNAYTPSFMSYHTYTARPTYPINSSPNEKVAPEKIVSTIVGTTCGVVTFFLAVFAIGAWWLHRRGVRKGQEEMLGMGGETDRRALKKGPWMSGALKESSSKGERMNEGLA</sequence>
<dbReference type="EMBL" id="WWBZ02000022">
    <property type="protein sequence ID" value="KAF4308776.1"/>
    <property type="molecule type" value="Genomic_DNA"/>
</dbReference>
<evidence type="ECO:0000256" key="2">
    <source>
        <dbReference type="SAM" id="Phobius"/>
    </source>
</evidence>
<name>A0A8H4IX19_9PEZI</name>
<keyword evidence="4" id="KW-1185">Reference proteome</keyword>
<reference evidence="3" key="1">
    <citation type="submission" date="2020-04" db="EMBL/GenBank/DDBJ databases">
        <title>Genome Assembly and Annotation of Botryosphaeria dothidea sdau 11-99, a Latent Pathogen of Apple Fruit Ring Rot in China.</title>
        <authorList>
            <person name="Yu C."/>
            <person name="Diao Y."/>
            <person name="Lu Q."/>
            <person name="Zhao J."/>
            <person name="Cui S."/>
            <person name="Peng C."/>
            <person name="He B."/>
            <person name="Liu H."/>
        </authorList>
    </citation>
    <scope>NUCLEOTIDE SEQUENCE [LARGE SCALE GENOMIC DNA]</scope>
    <source>
        <strain evidence="3">Sdau11-99</strain>
    </source>
</reference>
<organism evidence="3 4">
    <name type="scientific">Botryosphaeria dothidea</name>
    <dbReference type="NCBI Taxonomy" id="55169"/>
    <lineage>
        <taxon>Eukaryota</taxon>
        <taxon>Fungi</taxon>
        <taxon>Dikarya</taxon>
        <taxon>Ascomycota</taxon>
        <taxon>Pezizomycotina</taxon>
        <taxon>Dothideomycetes</taxon>
        <taxon>Dothideomycetes incertae sedis</taxon>
        <taxon>Botryosphaeriales</taxon>
        <taxon>Botryosphaeriaceae</taxon>
        <taxon>Botryosphaeria</taxon>
    </lineage>
</organism>
<feature type="compositionally biased region" description="Basic and acidic residues" evidence="1">
    <location>
        <begin position="267"/>
        <end position="279"/>
    </location>
</feature>
<evidence type="ECO:0000313" key="3">
    <source>
        <dbReference type="EMBL" id="KAF4308776.1"/>
    </source>
</evidence>
<evidence type="ECO:0000256" key="1">
    <source>
        <dbReference type="SAM" id="MobiDB-lite"/>
    </source>
</evidence>
<evidence type="ECO:0000313" key="4">
    <source>
        <dbReference type="Proteomes" id="UP000572817"/>
    </source>
</evidence>
<keyword evidence="2" id="KW-0472">Membrane</keyword>
<feature type="region of interest" description="Disordered" evidence="1">
    <location>
        <begin position="20"/>
        <end position="61"/>
    </location>
</feature>
<accession>A0A8H4IX19</accession>
<proteinExistence type="predicted"/>
<keyword evidence="2" id="KW-0812">Transmembrane</keyword>
<comment type="caution">
    <text evidence="3">The sequence shown here is derived from an EMBL/GenBank/DDBJ whole genome shotgun (WGS) entry which is preliminary data.</text>
</comment>
<keyword evidence="2" id="KW-1133">Transmembrane helix</keyword>
<protein>
    <submittedName>
        <fullName evidence="3">Uncharacterized protein</fullName>
    </submittedName>
</protein>
<feature type="compositionally biased region" description="Polar residues" evidence="1">
    <location>
        <begin position="21"/>
        <end position="61"/>
    </location>
</feature>
<gene>
    <name evidence="3" type="ORF">GTA08_BOTSDO04086</name>
</gene>
<dbReference type="AlphaFoldDB" id="A0A8H4IX19"/>
<dbReference type="Proteomes" id="UP000572817">
    <property type="component" value="Unassembled WGS sequence"/>
</dbReference>
<feature type="transmembrane region" description="Helical" evidence="2">
    <location>
        <begin position="204"/>
        <end position="230"/>
    </location>
</feature>
<feature type="region of interest" description="Disordered" evidence="1">
    <location>
        <begin position="255"/>
        <end position="279"/>
    </location>
</feature>